<proteinExistence type="predicted"/>
<dbReference type="Proteomes" id="UP000466024">
    <property type="component" value="Unassembled WGS sequence"/>
</dbReference>
<dbReference type="RefSeq" id="WP_149437827.1">
    <property type="nucleotide sequence ID" value="NZ_VTPX01000021.1"/>
</dbReference>
<dbReference type="AlphaFoldDB" id="A0A640W7I9"/>
<dbReference type="EMBL" id="VTPX01000021">
    <property type="protein sequence ID" value="KAA0015509.1"/>
    <property type="molecule type" value="Genomic_DNA"/>
</dbReference>
<evidence type="ECO:0000313" key="1">
    <source>
        <dbReference type="EMBL" id="KAA0015509.1"/>
    </source>
</evidence>
<gene>
    <name evidence="1" type="ORF">F0A16_20700</name>
</gene>
<name>A0A640W7I9_9GAMM</name>
<sequence length="202" mass="20405">MREIHLHGSLGDRFGGPFSLEVRDPAEAVRALSCQLDGFKDAILEGQWQVVRGSLDGGREDSDETLTMGLGNKRELHILPAIGGAKGGGGKAILGVAMVGAAFATGGLSLAGTAAFGISSSTLAIAGGALALSGVSTMLATTAQTGSYEDSANVDERPSFLFDGPVNNSAQGLAVPVIYGEINTGSIVVSAGMSVEQLPADE</sequence>
<comment type="caution">
    <text evidence="1">The sequence shown here is derived from an EMBL/GenBank/DDBJ whole genome shotgun (WGS) entry which is preliminary data.</text>
</comment>
<protein>
    <submittedName>
        <fullName evidence="1">Tail assembly protein</fullName>
    </submittedName>
</protein>
<evidence type="ECO:0000313" key="2">
    <source>
        <dbReference type="Proteomes" id="UP000466024"/>
    </source>
</evidence>
<keyword evidence="2" id="KW-1185">Reference proteome</keyword>
<reference evidence="1 2" key="1">
    <citation type="submission" date="2019-08" db="EMBL/GenBank/DDBJ databases">
        <title>Bioinformatics analysis of the strain L3 and L5.</title>
        <authorList>
            <person name="Li X."/>
        </authorList>
    </citation>
    <scope>NUCLEOTIDE SEQUENCE [LARGE SCALE GENOMIC DNA]</scope>
    <source>
        <strain evidence="1 2">L3</strain>
    </source>
</reference>
<organism evidence="1 2">
    <name type="scientific">Salinicola corii</name>
    <dbReference type="NCBI Taxonomy" id="2606937"/>
    <lineage>
        <taxon>Bacteria</taxon>
        <taxon>Pseudomonadati</taxon>
        <taxon>Pseudomonadota</taxon>
        <taxon>Gammaproteobacteria</taxon>
        <taxon>Oceanospirillales</taxon>
        <taxon>Halomonadaceae</taxon>
        <taxon>Salinicola</taxon>
    </lineage>
</organism>
<accession>A0A640W7I9</accession>